<feature type="region of interest" description="Disordered" evidence="3">
    <location>
        <begin position="422"/>
        <end position="447"/>
    </location>
</feature>
<sequence>MQQASGISACIYGHSAVVYGGKHNRWIYYLDLLTLEWQADACTGVAPPPTLFHSAVIYDRYLYVCGGATLSEAAEEGGLPNVRPNIAYRSMRPLRMYRLDLAQLEWELIEVSGAIPTDRSHHTMAIAGNNPNTTSTSSSSAPSTLVLLGGKPIGQTFTTSQFKQHFNRVSFFDPFVLDLKTNVWRRVDMPGTAVPRLWGHAMCCLDSGAGSLGFGVGGISTISFLIHGGVELLLDDGDDIETTTDSGSLPLAEINSSLYVLSVDAHSCTAFPPREGELTPPPRLLHSALMRGRGELVVLGGLVIDTSSASVLSPVLEMWSWSPNSGVWRPAPFCYDEDHVPPPKPYPFSKFCAVVYGETVVVVSTDMSMVHLYDGVRWTSMPCTPPSPPLPNPEETNPLYFIGNPFLPENLIADEISLSVASTTTNEQQQQSSGAFHRHAGSVDTTQSATDDVANELRHAAEDIHSMRSLVQSAVRAAHQQHPSPSSQQAIGERGGFSLSDVAQRTLRGVHPSSSLSPVLTLYANSLIDGIRKPNSGGVGTGNGRQGSAAVDPASVRELLAQERQVVRQRLSVRQDDPHKWHH</sequence>
<dbReference type="Proteomes" id="UP000051952">
    <property type="component" value="Unassembled WGS sequence"/>
</dbReference>
<feature type="compositionally biased region" description="Low complexity" evidence="3">
    <location>
        <begin position="422"/>
        <end position="433"/>
    </location>
</feature>
<proteinExistence type="predicted"/>
<dbReference type="Gene3D" id="2.120.10.80">
    <property type="entry name" value="Kelch-type beta propeller"/>
    <property type="match status" value="2"/>
</dbReference>
<evidence type="ECO:0000256" key="2">
    <source>
        <dbReference type="ARBA" id="ARBA00022737"/>
    </source>
</evidence>
<dbReference type="SUPFAM" id="SSF117281">
    <property type="entry name" value="Kelch motif"/>
    <property type="match status" value="1"/>
</dbReference>
<feature type="region of interest" description="Disordered" evidence="3">
    <location>
        <begin position="472"/>
        <end position="493"/>
    </location>
</feature>
<dbReference type="OrthoDB" id="10251809at2759"/>
<evidence type="ECO:0000313" key="4">
    <source>
        <dbReference type="EMBL" id="CUF44551.1"/>
    </source>
</evidence>
<protein>
    <recommendedName>
        <fullName evidence="6">Galactose oxidase</fullName>
    </recommendedName>
</protein>
<dbReference type="AlphaFoldDB" id="A0A0S4IRC6"/>
<gene>
    <name evidence="4" type="ORF">BSAL_62555</name>
</gene>
<keyword evidence="1" id="KW-0880">Kelch repeat</keyword>
<evidence type="ECO:0000256" key="3">
    <source>
        <dbReference type="SAM" id="MobiDB-lite"/>
    </source>
</evidence>
<dbReference type="InterPro" id="IPR015915">
    <property type="entry name" value="Kelch-typ_b-propeller"/>
</dbReference>
<keyword evidence="5" id="KW-1185">Reference proteome</keyword>
<dbReference type="PANTHER" id="PTHR46093:SF18">
    <property type="entry name" value="FIBRONECTIN TYPE-III DOMAIN-CONTAINING PROTEIN"/>
    <property type="match status" value="1"/>
</dbReference>
<reference evidence="5" key="1">
    <citation type="submission" date="2015-09" db="EMBL/GenBank/DDBJ databases">
        <authorList>
            <consortium name="Pathogen Informatics"/>
        </authorList>
    </citation>
    <scope>NUCLEOTIDE SEQUENCE [LARGE SCALE GENOMIC DNA]</scope>
    <source>
        <strain evidence="5">Lake Konstanz</strain>
    </source>
</reference>
<evidence type="ECO:0000256" key="1">
    <source>
        <dbReference type="ARBA" id="ARBA00022441"/>
    </source>
</evidence>
<evidence type="ECO:0000313" key="5">
    <source>
        <dbReference type="Proteomes" id="UP000051952"/>
    </source>
</evidence>
<dbReference type="PANTHER" id="PTHR46093">
    <property type="entry name" value="ACYL-COA-BINDING DOMAIN-CONTAINING PROTEIN 5"/>
    <property type="match status" value="1"/>
</dbReference>
<dbReference type="Pfam" id="PF24681">
    <property type="entry name" value="Kelch_KLHDC2_KLHL20_DRC7"/>
    <property type="match status" value="1"/>
</dbReference>
<dbReference type="EMBL" id="CYKH01000327">
    <property type="protein sequence ID" value="CUF44551.1"/>
    <property type="molecule type" value="Genomic_DNA"/>
</dbReference>
<dbReference type="VEuPathDB" id="TriTrypDB:BSAL_62555"/>
<keyword evidence="2" id="KW-0677">Repeat</keyword>
<accession>A0A0S4IRC6</accession>
<organism evidence="4 5">
    <name type="scientific">Bodo saltans</name>
    <name type="common">Flagellated protozoan</name>
    <dbReference type="NCBI Taxonomy" id="75058"/>
    <lineage>
        <taxon>Eukaryota</taxon>
        <taxon>Discoba</taxon>
        <taxon>Euglenozoa</taxon>
        <taxon>Kinetoplastea</taxon>
        <taxon>Metakinetoplastina</taxon>
        <taxon>Eubodonida</taxon>
        <taxon>Bodonidae</taxon>
        <taxon>Bodo</taxon>
    </lineage>
</organism>
<evidence type="ECO:0008006" key="6">
    <source>
        <dbReference type="Google" id="ProtNLM"/>
    </source>
</evidence>
<feature type="compositionally biased region" description="Low complexity" evidence="3">
    <location>
        <begin position="477"/>
        <end position="490"/>
    </location>
</feature>
<name>A0A0S4IRC6_BODSA</name>